<proteinExistence type="predicted"/>
<protein>
    <submittedName>
        <fullName evidence="1">Sarcosine oxidase subunit delta</fullName>
    </submittedName>
</protein>
<reference evidence="1 2" key="1">
    <citation type="submission" date="2018-06" db="EMBL/GenBank/DDBJ databases">
        <title>Three novel Pseudomonas species isolated from symptomatic oak.</title>
        <authorList>
            <person name="Bueno-Gonzalez V."/>
            <person name="Brady C."/>
        </authorList>
    </citation>
    <scope>NUCLEOTIDE SEQUENCE [LARGE SCALE GENOMIC DNA]</scope>
    <source>
        <strain evidence="1 2">P17C</strain>
    </source>
</reference>
<dbReference type="Gene3D" id="3.30.2270.10">
    <property type="entry name" value="Folate-binding superfamily"/>
    <property type="match status" value="1"/>
</dbReference>
<evidence type="ECO:0000313" key="2">
    <source>
        <dbReference type="Proteomes" id="UP000292639"/>
    </source>
</evidence>
<dbReference type="InterPro" id="IPR038561">
    <property type="entry name" value="SoxD_sf"/>
</dbReference>
<gene>
    <name evidence="1" type="ORF">DNJ96_00850</name>
</gene>
<dbReference type="Pfam" id="PF04267">
    <property type="entry name" value="SoxD"/>
    <property type="match status" value="1"/>
</dbReference>
<dbReference type="OrthoDB" id="7159274at2"/>
<name>A0A4Q9RFA9_9GAMM</name>
<dbReference type="AlphaFoldDB" id="A0A4Q9RFA9"/>
<dbReference type="GO" id="GO:0008115">
    <property type="term" value="F:sarcosine oxidase activity"/>
    <property type="evidence" value="ECO:0007669"/>
    <property type="project" value="InterPro"/>
</dbReference>
<comment type="caution">
    <text evidence="1">The sequence shown here is derived from an EMBL/GenBank/DDBJ whole genome shotgun (WGS) entry which is preliminary data.</text>
</comment>
<accession>A0A4Q9RFA9</accession>
<organism evidence="1 2">
    <name type="scientific">Stutzerimonas kirkiae</name>
    <dbReference type="NCBI Taxonomy" id="2211392"/>
    <lineage>
        <taxon>Bacteria</taxon>
        <taxon>Pseudomonadati</taxon>
        <taxon>Pseudomonadota</taxon>
        <taxon>Gammaproteobacteria</taxon>
        <taxon>Pseudomonadales</taxon>
        <taxon>Pseudomonadaceae</taxon>
        <taxon>Stutzerimonas</taxon>
    </lineage>
</organism>
<dbReference type="EMBL" id="QJUP01000001">
    <property type="protein sequence ID" value="TBU99877.1"/>
    <property type="molecule type" value="Genomic_DNA"/>
</dbReference>
<sequence length="105" mass="12119">MLLIHCPYCGESRSEEEFHARGQAHIARPLDPEACSDREWGEYMWFRDNTRGVHRELWVHAAGCRKYFNVARHTVTYEILETYPIGRPSRLAADEQAAAQQGETA</sequence>
<evidence type="ECO:0000313" key="1">
    <source>
        <dbReference type="EMBL" id="TBU99877.1"/>
    </source>
</evidence>
<dbReference type="Proteomes" id="UP000292639">
    <property type="component" value="Unassembled WGS sequence"/>
</dbReference>
<dbReference type="InterPro" id="IPR006279">
    <property type="entry name" value="SoxD"/>
</dbReference>
<dbReference type="GO" id="GO:0046653">
    <property type="term" value="P:tetrahydrofolate metabolic process"/>
    <property type="evidence" value="ECO:0007669"/>
    <property type="project" value="InterPro"/>
</dbReference>
<dbReference type="RefSeq" id="WP_131183234.1">
    <property type="nucleotide sequence ID" value="NZ_QJUO01000003.1"/>
</dbReference>
<keyword evidence="2" id="KW-1185">Reference proteome</keyword>
<dbReference type="NCBIfam" id="TIGR01374">
    <property type="entry name" value="soxD"/>
    <property type="match status" value="1"/>
</dbReference>